<dbReference type="Proteomes" id="UP000886047">
    <property type="component" value="Unassembled WGS sequence"/>
</dbReference>
<dbReference type="Gene3D" id="3.40.50.300">
    <property type="entry name" value="P-loop containing nucleotide triphosphate hydrolases"/>
    <property type="match status" value="1"/>
</dbReference>
<dbReference type="GO" id="GO:0005524">
    <property type="term" value="F:ATP binding"/>
    <property type="evidence" value="ECO:0007669"/>
    <property type="project" value="UniProtKB-KW"/>
</dbReference>
<dbReference type="SMART" id="SM00382">
    <property type="entry name" value="AAA"/>
    <property type="match status" value="1"/>
</dbReference>
<dbReference type="PANTHER" id="PTHR43566:SF1">
    <property type="entry name" value="AAA+ ATPASE DOMAIN-CONTAINING PROTEIN"/>
    <property type="match status" value="1"/>
</dbReference>
<organism evidence="2">
    <name type="scientific">Mariniphaga anaerophila</name>
    <dbReference type="NCBI Taxonomy" id="1484053"/>
    <lineage>
        <taxon>Bacteria</taxon>
        <taxon>Pseudomonadati</taxon>
        <taxon>Bacteroidota</taxon>
        <taxon>Bacteroidia</taxon>
        <taxon>Marinilabiliales</taxon>
        <taxon>Prolixibacteraceae</taxon>
        <taxon>Mariniphaga</taxon>
    </lineage>
</organism>
<dbReference type="InterPro" id="IPR041682">
    <property type="entry name" value="AAA_14"/>
</dbReference>
<comment type="caution">
    <text evidence="2">The sequence shown here is derived from an EMBL/GenBank/DDBJ whole genome shotgun (WGS) entry which is preliminary data.</text>
</comment>
<gene>
    <name evidence="2" type="ORF">ENN90_05180</name>
</gene>
<dbReference type="Pfam" id="PF13635">
    <property type="entry name" value="DUF4143"/>
    <property type="match status" value="1"/>
</dbReference>
<dbReference type="PANTHER" id="PTHR43566">
    <property type="entry name" value="CONSERVED PROTEIN"/>
    <property type="match status" value="1"/>
</dbReference>
<sequence>MEFLTRTITEYLIQALKPNKVVVLLGSRRTGKTELIHHILKTIQKKYLLFDGDDFTTLNLFQPRTVENFKALIGNNELVVIDEAQQIPEIGKALKLIVDHIPGIQVLITGSSAFDISNKIGEPLTGRKSTFWLFPFSHAEYIQKESIIESTGKLQERMIFGCYPELIHLHERKEKVTYLKELVSSYLMKDILSFEGIRNADKILNLLRLIAFQIGKEVSLHELGRQLGLHKNTVEKYLDLLSKTFVIFSINAFSRNLRNEISKSKRWYFYDNGIRNILIENMNDLALRNDTGELWENYIISERIKFQKNNQMLVSNYFWRTYQQQEIDWIEERDGKLYAYEIKWNPDKKVKVPSGWENAYPESTFKVIHPRNYYSWIV</sequence>
<keyword evidence="2" id="KW-0547">Nucleotide-binding</keyword>
<dbReference type="InterPro" id="IPR025420">
    <property type="entry name" value="DUF4143"/>
</dbReference>
<keyword evidence="2" id="KW-0067">ATP-binding</keyword>
<reference evidence="2" key="1">
    <citation type="journal article" date="2020" name="mSystems">
        <title>Genome- and Community-Level Interaction Insights into Carbon Utilization and Element Cycling Functions of Hydrothermarchaeota in Hydrothermal Sediment.</title>
        <authorList>
            <person name="Zhou Z."/>
            <person name="Liu Y."/>
            <person name="Xu W."/>
            <person name="Pan J."/>
            <person name="Luo Z.H."/>
            <person name="Li M."/>
        </authorList>
    </citation>
    <scope>NUCLEOTIDE SEQUENCE [LARGE SCALE GENOMIC DNA]</scope>
    <source>
        <strain evidence="2">SpSt-1217</strain>
    </source>
</reference>
<evidence type="ECO:0000313" key="2">
    <source>
        <dbReference type="EMBL" id="HDR51002.1"/>
    </source>
</evidence>
<accession>A0A831LQW4</accession>
<proteinExistence type="predicted"/>
<dbReference type="AlphaFoldDB" id="A0A831LQW4"/>
<feature type="domain" description="AAA+ ATPase" evidence="1">
    <location>
        <begin position="18"/>
        <end position="136"/>
    </location>
</feature>
<protein>
    <submittedName>
        <fullName evidence="2">ATP-binding protein</fullName>
    </submittedName>
</protein>
<dbReference type="SUPFAM" id="SSF52540">
    <property type="entry name" value="P-loop containing nucleoside triphosphate hydrolases"/>
    <property type="match status" value="1"/>
</dbReference>
<dbReference type="InterPro" id="IPR027417">
    <property type="entry name" value="P-loop_NTPase"/>
</dbReference>
<dbReference type="InterPro" id="IPR003593">
    <property type="entry name" value="AAA+_ATPase"/>
</dbReference>
<name>A0A831LQW4_9BACT</name>
<dbReference type="Pfam" id="PF13173">
    <property type="entry name" value="AAA_14"/>
    <property type="match status" value="1"/>
</dbReference>
<dbReference type="EMBL" id="DSDK01000288">
    <property type="protein sequence ID" value="HDR51002.1"/>
    <property type="molecule type" value="Genomic_DNA"/>
</dbReference>
<evidence type="ECO:0000259" key="1">
    <source>
        <dbReference type="SMART" id="SM00382"/>
    </source>
</evidence>